<proteinExistence type="predicted"/>
<sequence length="168" mass="18485">MHETFLTPLPIGIVLADLIYGFVLNVMQGLNLQQTAANQSGTISVTPDIAFNSLQIVANGGMVCIIGFGLIVLFQLNRAVLRQQILPIGIFRTLGLLAVLAFSISSLWEWLHAALSLLSGHNVLNFSNPRYLVTAACMPIIAFLCILRLYNWYRLHRTVASDDNSTTL</sequence>
<keyword evidence="1" id="KW-0472">Membrane</keyword>
<keyword evidence="1" id="KW-0812">Transmembrane</keyword>
<dbReference type="EMBL" id="CP073118">
    <property type="protein sequence ID" value="UTG76294.1"/>
    <property type="molecule type" value="Genomic_DNA"/>
</dbReference>
<dbReference type="Proteomes" id="UP001057336">
    <property type="component" value="Chromosome"/>
</dbReference>
<feature type="transmembrane region" description="Helical" evidence="1">
    <location>
        <begin position="88"/>
        <end position="111"/>
    </location>
</feature>
<protein>
    <submittedName>
        <fullName evidence="2">Uncharacterized protein</fullName>
    </submittedName>
</protein>
<evidence type="ECO:0000313" key="2">
    <source>
        <dbReference type="EMBL" id="UTG76294.1"/>
    </source>
</evidence>
<accession>A0A9X9N7H8</accession>
<organism evidence="2 3">
    <name type="scientific">Neisseria subflava</name>
    <dbReference type="NCBI Taxonomy" id="28449"/>
    <lineage>
        <taxon>Bacteria</taxon>
        <taxon>Pseudomonadati</taxon>
        <taxon>Pseudomonadota</taxon>
        <taxon>Betaproteobacteria</taxon>
        <taxon>Neisseriales</taxon>
        <taxon>Neisseriaceae</taxon>
        <taxon>Neisseria</taxon>
    </lineage>
</organism>
<evidence type="ECO:0000313" key="3">
    <source>
        <dbReference type="Proteomes" id="UP001057336"/>
    </source>
</evidence>
<dbReference type="AlphaFoldDB" id="A0A9X9N7H8"/>
<keyword evidence="1" id="KW-1133">Transmembrane helix</keyword>
<evidence type="ECO:0000256" key="1">
    <source>
        <dbReference type="SAM" id="Phobius"/>
    </source>
</evidence>
<gene>
    <name evidence="2" type="ORF">KCG53_03970</name>
</gene>
<reference evidence="2" key="1">
    <citation type="submission" date="2021-04" db="EMBL/GenBank/DDBJ databases">
        <title>Characterizing Neisseria spp. as novel respiratory pathobionts in bronchiectasis.</title>
        <authorList>
            <person name="Li L."/>
            <person name="Mac Aogain M."/>
            <person name="Xu T."/>
            <person name="Jaggi T.K."/>
            <person name="Chan L.Y."/>
            <person name="Keir H.R."/>
            <person name="Dicker A.J."/>
            <person name="Qu J."/>
            <person name="Liu Y."/>
            <person name="Chen H.S."/>
            <person name="Koh M.S."/>
            <person name="Ong T.H."/>
            <person name="Lim A.Y.H."/>
            <person name="Abisheganaden J."/>
            <person name="Low T.B."/>
            <person name="Oliver B.G."/>
            <person name="Tan N.S."/>
            <person name="Fang M."/>
            <person name="Chalmers J.D."/>
            <person name="Chotirmall S.H."/>
        </authorList>
    </citation>
    <scope>NUCLEOTIDE SEQUENCE</scope>
    <source>
        <strain evidence="2">CG0073</strain>
    </source>
</reference>
<name>A0A9X9N7H8_NEISU</name>
<feature type="transmembrane region" description="Helical" evidence="1">
    <location>
        <begin position="56"/>
        <end position="76"/>
    </location>
</feature>
<feature type="transmembrane region" description="Helical" evidence="1">
    <location>
        <begin position="131"/>
        <end position="150"/>
    </location>
</feature>